<accession>M0D9F8</accession>
<dbReference type="Proteomes" id="UP000011513">
    <property type="component" value="Unassembled WGS sequence"/>
</dbReference>
<feature type="transmembrane region" description="Helical" evidence="1">
    <location>
        <begin position="64"/>
        <end position="84"/>
    </location>
</feature>
<organism evidence="2 3">
    <name type="scientific">Halogeometricum pallidum JCM 14848</name>
    <dbReference type="NCBI Taxonomy" id="1227487"/>
    <lineage>
        <taxon>Archaea</taxon>
        <taxon>Methanobacteriati</taxon>
        <taxon>Methanobacteriota</taxon>
        <taxon>Stenosarchaea group</taxon>
        <taxon>Halobacteria</taxon>
        <taxon>Halobacteriales</taxon>
        <taxon>Haloferacaceae</taxon>
        <taxon>Halogeometricum</taxon>
    </lineage>
</organism>
<proteinExistence type="predicted"/>
<name>M0D9F8_HALPD</name>
<protein>
    <submittedName>
        <fullName evidence="2">Beta-lactamase</fullName>
    </submittedName>
</protein>
<dbReference type="EMBL" id="AOIV01000021">
    <property type="protein sequence ID" value="ELZ31352.1"/>
    <property type="molecule type" value="Genomic_DNA"/>
</dbReference>
<keyword evidence="1" id="KW-0472">Membrane</keyword>
<feature type="transmembrane region" description="Helical" evidence="1">
    <location>
        <begin position="33"/>
        <end position="52"/>
    </location>
</feature>
<dbReference type="AlphaFoldDB" id="M0D9F8"/>
<comment type="caution">
    <text evidence="2">The sequence shown here is derived from an EMBL/GenBank/DDBJ whole genome shotgun (WGS) entry which is preliminary data.</text>
</comment>
<evidence type="ECO:0000313" key="2">
    <source>
        <dbReference type="EMBL" id="ELZ31352.1"/>
    </source>
</evidence>
<evidence type="ECO:0000313" key="3">
    <source>
        <dbReference type="Proteomes" id="UP000011513"/>
    </source>
</evidence>
<dbReference type="eggNOG" id="arCOG00771">
    <property type="taxonomic scope" value="Archaea"/>
</dbReference>
<keyword evidence="1" id="KW-0812">Transmembrane</keyword>
<keyword evidence="1" id="KW-1133">Transmembrane helix</keyword>
<keyword evidence="3" id="KW-1185">Reference proteome</keyword>
<dbReference type="InParanoid" id="M0D9F8"/>
<reference evidence="2 3" key="1">
    <citation type="journal article" date="2014" name="PLoS Genet.">
        <title>Phylogenetically driven sequencing of extremely halophilic archaea reveals strategies for static and dynamic osmo-response.</title>
        <authorList>
            <person name="Becker E.A."/>
            <person name="Seitzer P.M."/>
            <person name="Tritt A."/>
            <person name="Larsen D."/>
            <person name="Krusor M."/>
            <person name="Yao A.I."/>
            <person name="Wu D."/>
            <person name="Madern D."/>
            <person name="Eisen J.A."/>
            <person name="Darling A.E."/>
            <person name="Facciotti M.T."/>
        </authorList>
    </citation>
    <scope>NUCLEOTIDE SEQUENCE [LARGE SCALE GENOMIC DNA]</scope>
    <source>
        <strain evidence="2 3">JCM 14848</strain>
    </source>
</reference>
<gene>
    <name evidence="2" type="ORF">C474_08622</name>
</gene>
<evidence type="ECO:0000256" key="1">
    <source>
        <dbReference type="SAM" id="Phobius"/>
    </source>
</evidence>
<sequence>MSYLVFVVGMAVVVVSDPRAALLGDPLPLQAILLFPLVGALSSVATLVLAGLTWQRGVWRRRRGAQYVVVGIAGVAFALVLSYWNLLWYQL</sequence>